<dbReference type="Proteomes" id="UP000316921">
    <property type="component" value="Chromosome"/>
</dbReference>
<name>A0A518BDD0_9BACT</name>
<evidence type="ECO:0000313" key="2">
    <source>
        <dbReference type="Proteomes" id="UP000316921"/>
    </source>
</evidence>
<dbReference type="KEGG" id="pbap:Pla133_00610"/>
<sequence length="243" mass="25657" precursor="true">MTSPDCEAFRHSALDALESSGGHPAGCDACAAWLARQRQVAGLLGMLDRFSAPEGLDRAVAQAVAANQRRAQAFATLEPRRAPNVLRRLVQEDVEAGASAVVARSLAGLERQTAPPELALLVAERIESDRRQRSQGVAPGARPFRDGRPSPLVLVGRGTTPLRIGLVAAAALLIFSLPPLMRSFKGQAEGLRSLPEPRVQLAMVTDIDRMDPLARALAAGVSGGVVDISRGSQAAPRALEGQR</sequence>
<reference evidence="1 2" key="1">
    <citation type="submission" date="2019-02" db="EMBL/GenBank/DDBJ databases">
        <title>Deep-cultivation of Planctomycetes and their phenomic and genomic characterization uncovers novel biology.</title>
        <authorList>
            <person name="Wiegand S."/>
            <person name="Jogler M."/>
            <person name="Boedeker C."/>
            <person name="Pinto D."/>
            <person name="Vollmers J."/>
            <person name="Rivas-Marin E."/>
            <person name="Kohn T."/>
            <person name="Peeters S.H."/>
            <person name="Heuer A."/>
            <person name="Rast P."/>
            <person name="Oberbeckmann S."/>
            <person name="Bunk B."/>
            <person name="Jeske O."/>
            <person name="Meyerdierks A."/>
            <person name="Storesund J.E."/>
            <person name="Kallscheuer N."/>
            <person name="Luecker S."/>
            <person name="Lage O.M."/>
            <person name="Pohl T."/>
            <person name="Merkel B.J."/>
            <person name="Hornburger P."/>
            <person name="Mueller R.-W."/>
            <person name="Bruemmer F."/>
            <person name="Labrenz M."/>
            <person name="Spormann A.M."/>
            <person name="Op den Camp H."/>
            <person name="Overmann J."/>
            <person name="Amann R."/>
            <person name="Jetten M.S.M."/>
            <person name="Mascher T."/>
            <person name="Medema M.H."/>
            <person name="Devos D.P."/>
            <person name="Kaster A.-K."/>
            <person name="Ovreas L."/>
            <person name="Rohde M."/>
            <person name="Galperin M.Y."/>
            <person name="Jogler C."/>
        </authorList>
    </citation>
    <scope>NUCLEOTIDE SEQUENCE [LARGE SCALE GENOMIC DNA]</scope>
    <source>
        <strain evidence="1 2">Pla133</strain>
    </source>
</reference>
<evidence type="ECO:0000313" key="1">
    <source>
        <dbReference type="EMBL" id="QDU64998.1"/>
    </source>
</evidence>
<protein>
    <submittedName>
        <fullName evidence="1">Uncharacterized protein</fullName>
    </submittedName>
</protein>
<dbReference type="EMBL" id="CP036287">
    <property type="protein sequence ID" value="QDU64998.1"/>
    <property type="molecule type" value="Genomic_DNA"/>
</dbReference>
<accession>A0A518BDD0</accession>
<organism evidence="1 2">
    <name type="scientific">Engelhardtia mirabilis</name>
    <dbReference type="NCBI Taxonomy" id="2528011"/>
    <lineage>
        <taxon>Bacteria</taxon>
        <taxon>Pseudomonadati</taxon>
        <taxon>Planctomycetota</taxon>
        <taxon>Planctomycetia</taxon>
        <taxon>Planctomycetia incertae sedis</taxon>
        <taxon>Engelhardtia</taxon>
    </lineage>
</organism>
<proteinExistence type="predicted"/>
<gene>
    <name evidence="1" type="ORF">Pla133_00610</name>
</gene>
<dbReference type="RefSeq" id="WP_145061208.1">
    <property type="nucleotide sequence ID" value="NZ_CP036287.1"/>
</dbReference>
<dbReference type="AlphaFoldDB" id="A0A518BDD0"/>
<keyword evidence="2" id="KW-1185">Reference proteome</keyword>